<reference evidence="1" key="1">
    <citation type="submission" date="2024-05" db="EMBL/GenBank/DDBJ databases">
        <title>Characterization of a novel Rickettsia species. (Rickettsia oklahomia sp. nov.) from Amblyomma americanum ticks.</title>
        <authorList>
            <person name="Korla P.K."/>
            <person name="Karounos M."/>
            <person name="Wilson J.M."/>
            <person name="Little S.E."/>
            <person name="Qurollo B.A."/>
        </authorList>
    </citation>
    <scope>NUCLEOTIDE SEQUENCE</scope>
    <source>
        <strain evidence="1">Oklahoma-10</strain>
    </source>
</reference>
<dbReference type="KEGG" id="rof:AAGW17_03370"/>
<organism evidence="1">
    <name type="scientific">Rickettsia oklahomensis</name>
    <dbReference type="NCBI Taxonomy" id="3141789"/>
    <lineage>
        <taxon>Bacteria</taxon>
        <taxon>Pseudomonadati</taxon>
        <taxon>Pseudomonadota</taxon>
        <taxon>Alphaproteobacteria</taxon>
        <taxon>Rickettsiales</taxon>
        <taxon>Rickettsiaceae</taxon>
        <taxon>Rickettsieae</taxon>
        <taxon>Rickettsia</taxon>
        <taxon>belli group</taxon>
    </lineage>
</organism>
<proteinExistence type="predicted"/>
<protein>
    <submittedName>
        <fullName evidence="1">Uncharacterized protein</fullName>
    </submittedName>
</protein>
<evidence type="ECO:0000313" key="1">
    <source>
        <dbReference type="EMBL" id="XBG66018.1"/>
    </source>
</evidence>
<sequence>MDTNFKTLDTIYLKELSQKECNAILELLSAVPINFEYLHKETELPLPINTR</sequence>
<dbReference type="RefSeq" id="WP_347938648.1">
    <property type="nucleotide sequence ID" value="NZ_CP157197.1"/>
</dbReference>
<dbReference type="EMBL" id="CP157197">
    <property type="protein sequence ID" value="XBG66018.1"/>
    <property type="molecule type" value="Genomic_DNA"/>
</dbReference>
<dbReference type="AlphaFoldDB" id="A0AAU7BXN8"/>
<gene>
    <name evidence="1" type="ORF">AAGW17_03370</name>
</gene>
<accession>A0AAU7BXN8</accession>
<name>A0AAU7BXN8_9RICK</name>